<dbReference type="InterPro" id="IPR056736">
    <property type="entry name" value="SUS_EPBD"/>
</dbReference>
<sequence>MASAASFKRSDSLADIMPEALRQSRYQMKRCFARYVGKGNRLMKNKQLMEELDRALDDKLEKDRLLESFLGYIICSTQEAVVIPPFVALAVRTHPGIWEFVRANSEDLSVEDITMSEYLKYKESLYDSGWAMDENALEVDFAAFDAQTPHFTLPSSIGNGLPFIAKFMSSKLCQNREDSMKPLLDHLLALNHRGEKLLINESLNTVVKLQTALLLAEVFVSGLPQDTPFQKFEQRLEEWGLVKGWGDTAGRAKETLHCLSEVLQAPDPQNMEKFFGRIPSIFNIVIFSPHGYFGQADVLGLPDTGGQVVYILDQVRALEEEILLRFKQQGLAFKPQIVIVTRLIPDAKGTKCNQELEPVLGTQHCHILRVPFKTESGVLKQWVSRFDIYPYLEEFAKASAAEKILEFMEGKPDLIIGNYTDGNLVSTLVANKLGVTQGTIAHALEKTKYEDSDVKWKELEGKYHFSCQFTADMIAMNNADFIITSTYQEIAGSKDRPGQYESHIAFTLPGLCRFVSGMNVFDPKFNIASPGADQSVYFPFTQKQKRLTSFHPAIEELLFSKDDNDEHFGFLEDRKKPIIFSMARLDTVKNISGLTEWYGRNKRLRELVNLVVVAGFFDSAKSKDREEISEIKKMHALIDKYNFKGQIRWIAAQNDRYRNGELYRCIADTKGAFVQPALYEAFGLTVIEAMNCGLPTFATNQGGPAEIIVDGVSGFHIDPNNGEESSKKIADFFEKCKEDITYWNKMSTAGLQRIYECYTWKIYANKVLNMGSVYGFWRQLNREQKYAKQRYLQLLYNLQFRKLAKTVPVLHTQAAAAAGPSRQVVKAQPQQRRTQSRIGRVLADCFTPKAPVAQATKSSS</sequence>
<keyword evidence="4 7" id="KW-0328">Glycosyltransferase</keyword>
<keyword evidence="5 7" id="KW-0808">Transferase</keyword>
<dbReference type="FunFam" id="1.20.120.1230:FF:000001">
    <property type="entry name" value="Sucrose synthase"/>
    <property type="match status" value="1"/>
</dbReference>
<comment type="similarity">
    <text evidence="2 7">Belongs to the glycosyltransferase 1 family. Plant sucrose synthase subfamily.</text>
</comment>
<dbReference type="InterPro" id="IPR000368">
    <property type="entry name" value="Sucrose_synth_GT-B1"/>
</dbReference>
<protein>
    <recommendedName>
        <fullName evidence="3 7">Sucrose synthase</fullName>
        <ecNumber evidence="3 7">2.4.1.13</ecNumber>
    </recommendedName>
</protein>
<feature type="domain" description="Glycosyl transferase family 1" evidence="9">
    <location>
        <begin position="565"/>
        <end position="735"/>
    </location>
</feature>
<dbReference type="InterPro" id="IPR001296">
    <property type="entry name" value="Glyco_trans_1"/>
</dbReference>
<evidence type="ECO:0000259" key="9">
    <source>
        <dbReference type="Pfam" id="PF00534"/>
    </source>
</evidence>
<dbReference type="GO" id="GO:0005985">
    <property type="term" value="P:sucrose metabolic process"/>
    <property type="evidence" value="ECO:0007669"/>
    <property type="project" value="InterPro"/>
</dbReference>
<dbReference type="OrthoDB" id="937291at2759"/>
<dbReference type="Proteomes" id="UP000652761">
    <property type="component" value="Unassembled WGS sequence"/>
</dbReference>
<proteinExistence type="inferred from homology"/>
<dbReference type="NCBIfam" id="TIGR02470">
    <property type="entry name" value="sucr_synth"/>
    <property type="match status" value="1"/>
</dbReference>
<dbReference type="FunFam" id="3.40.50.2000:FF:000006">
    <property type="entry name" value="Sucrose synthase"/>
    <property type="match status" value="1"/>
</dbReference>
<dbReference type="Pfam" id="PF24862">
    <property type="entry name" value="SUS_EPBD"/>
    <property type="match status" value="1"/>
</dbReference>
<reference evidence="13" key="1">
    <citation type="submission" date="2017-07" db="EMBL/GenBank/DDBJ databases">
        <title>Taro Niue Genome Assembly and Annotation.</title>
        <authorList>
            <person name="Atibalentja N."/>
            <person name="Keating K."/>
            <person name="Fields C.J."/>
        </authorList>
    </citation>
    <scope>NUCLEOTIDE SEQUENCE</scope>
    <source>
        <strain evidence="13">Niue_2</strain>
        <tissue evidence="13">Leaf</tissue>
    </source>
</reference>
<evidence type="ECO:0000256" key="2">
    <source>
        <dbReference type="ARBA" id="ARBA00005894"/>
    </source>
</evidence>
<evidence type="ECO:0000256" key="6">
    <source>
        <dbReference type="ARBA" id="ARBA00049030"/>
    </source>
</evidence>
<evidence type="ECO:0000313" key="13">
    <source>
        <dbReference type="EMBL" id="MQM00828.1"/>
    </source>
</evidence>
<evidence type="ECO:0000256" key="1">
    <source>
        <dbReference type="ARBA" id="ARBA00002595"/>
    </source>
</evidence>
<dbReference type="Pfam" id="PF00534">
    <property type="entry name" value="Glycos_transf_1"/>
    <property type="match status" value="1"/>
</dbReference>
<feature type="region of interest" description="Disordered" evidence="8">
    <location>
        <begin position="821"/>
        <end position="840"/>
    </location>
</feature>
<dbReference type="InterPro" id="IPR012820">
    <property type="entry name" value="Sucrose_synthase_pln/cyn"/>
</dbReference>
<dbReference type="Pfam" id="PF00862">
    <property type="entry name" value="GT-B_Sucrose_synth"/>
    <property type="match status" value="1"/>
</dbReference>
<evidence type="ECO:0000259" key="12">
    <source>
        <dbReference type="Pfam" id="PF24862"/>
    </source>
</evidence>
<comment type="function">
    <text evidence="1 7">Sucrose-cleaving enzyme that provides UDP-glucose and fructose for various metabolic pathways.</text>
</comment>
<accession>A0A843W1W3</accession>
<evidence type="ECO:0000256" key="5">
    <source>
        <dbReference type="ARBA" id="ARBA00022679"/>
    </source>
</evidence>
<name>A0A843W1W3_COLES</name>
<organism evidence="13 14">
    <name type="scientific">Colocasia esculenta</name>
    <name type="common">Wild taro</name>
    <name type="synonym">Arum esculentum</name>
    <dbReference type="NCBI Taxonomy" id="4460"/>
    <lineage>
        <taxon>Eukaryota</taxon>
        <taxon>Viridiplantae</taxon>
        <taxon>Streptophyta</taxon>
        <taxon>Embryophyta</taxon>
        <taxon>Tracheophyta</taxon>
        <taxon>Spermatophyta</taxon>
        <taxon>Magnoliopsida</taxon>
        <taxon>Liliopsida</taxon>
        <taxon>Araceae</taxon>
        <taxon>Aroideae</taxon>
        <taxon>Colocasieae</taxon>
        <taxon>Colocasia</taxon>
    </lineage>
</organism>
<dbReference type="Gene3D" id="3.10.450.330">
    <property type="match status" value="1"/>
</dbReference>
<feature type="domain" description="Sucrose synthase EPBD" evidence="12">
    <location>
        <begin position="159"/>
        <end position="247"/>
    </location>
</feature>
<dbReference type="InterPro" id="IPR056735">
    <property type="entry name" value="SUS_N"/>
</dbReference>
<dbReference type="FunFam" id="3.10.450.330:FF:000001">
    <property type="entry name" value="Sucrose synthase"/>
    <property type="match status" value="1"/>
</dbReference>
<evidence type="ECO:0000256" key="4">
    <source>
        <dbReference type="ARBA" id="ARBA00022676"/>
    </source>
</evidence>
<feature type="compositionally biased region" description="Polar residues" evidence="8">
    <location>
        <begin position="828"/>
        <end position="837"/>
    </location>
</feature>
<comment type="catalytic activity">
    <reaction evidence="6 7">
        <text>an NDP-alpha-D-glucose + D-fructose = a ribonucleoside 5'-diphosphate + sucrose + H(+)</text>
        <dbReference type="Rhea" id="RHEA:16241"/>
        <dbReference type="ChEBI" id="CHEBI:15378"/>
        <dbReference type="ChEBI" id="CHEBI:17992"/>
        <dbReference type="ChEBI" id="CHEBI:37721"/>
        <dbReference type="ChEBI" id="CHEBI:57930"/>
        <dbReference type="ChEBI" id="CHEBI:76533"/>
        <dbReference type="EC" id="2.4.1.13"/>
    </reaction>
</comment>
<dbReference type="PANTHER" id="PTHR45839:SF4">
    <property type="entry name" value="SUCROSE SYNTHASE 5"/>
    <property type="match status" value="1"/>
</dbReference>
<feature type="domain" description="Sucrose synthase N-terminal" evidence="11">
    <location>
        <begin position="9"/>
        <end position="123"/>
    </location>
</feature>
<dbReference type="Gene3D" id="3.40.50.2000">
    <property type="entry name" value="Glycogen Phosphorylase B"/>
    <property type="match status" value="2"/>
</dbReference>
<dbReference type="PANTHER" id="PTHR45839">
    <property type="match status" value="1"/>
</dbReference>
<comment type="caution">
    <text evidence="13">The sequence shown here is derived from an EMBL/GenBank/DDBJ whole genome shotgun (WGS) entry which is preliminary data.</text>
</comment>
<evidence type="ECO:0000259" key="10">
    <source>
        <dbReference type="Pfam" id="PF00862"/>
    </source>
</evidence>
<dbReference type="Gene3D" id="1.20.120.1230">
    <property type="match status" value="1"/>
</dbReference>
<keyword evidence="14" id="KW-1185">Reference proteome</keyword>
<dbReference type="EC" id="2.4.1.13" evidence="3 7"/>
<evidence type="ECO:0000256" key="8">
    <source>
        <dbReference type="SAM" id="MobiDB-lite"/>
    </source>
</evidence>
<evidence type="ECO:0000259" key="11">
    <source>
        <dbReference type="Pfam" id="PF24861"/>
    </source>
</evidence>
<dbReference type="Pfam" id="PF24861">
    <property type="entry name" value="SUS_N"/>
    <property type="match status" value="1"/>
</dbReference>
<gene>
    <name evidence="13" type="ORF">Taro_033567</name>
</gene>
<evidence type="ECO:0000256" key="7">
    <source>
        <dbReference type="RuleBase" id="RU280817"/>
    </source>
</evidence>
<evidence type="ECO:0000256" key="3">
    <source>
        <dbReference type="ARBA" id="ARBA00012540"/>
    </source>
</evidence>
<dbReference type="GO" id="GO:0016157">
    <property type="term" value="F:sucrose synthase activity"/>
    <property type="evidence" value="ECO:0007669"/>
    <property type="project" value="UniProtKB-UniRule"/>
</dbReference>
<dbReference type="AlphaFoldDB" id="A0A843W1W3"/>
<evidence type="ECO:0000313" key="14">
    <source>
        <dbReference type="Proteomes" id="UP000652761"/>
    </source>
</evidence>
<feature type="domain" description="Sucrose synthase first GT-B" evidence="10">
    <location>
        <begin position="270"/>
        <end position="559"/>
    </location>
</feature>
<dbReference type="SUPFAM" id="SSF53756">
    <property type="entry name" value="UDP-Glycosyltransferase/glycogen phosphorylase"/>
    <property type="match status" value="1"/>
</dbReference>
<dbReference type="EMBL" id="NMUH01002573">
    <property type="protein sequence ID" value="MQM00828.1"/>
    <property type="molecule type" value="Genomic_DNA"/>
</dbReference>